<evidence type="ECO:0000313" key="6">
    <source>
        <dbReference type="EMBL" id="TRY18118.1"/>
    </source>
</evidence>
<dbReference type="Proteomes" id="UP000317638">
    <property type="component" value="Unassembled WGS sequence"/>
</dbReference>
<gene>
    <name evidence="6" type="ORF">FOJ82_08650</name>
</gene>
<keyword evidence="7" id="KW-1185">Reference proteome</keyword>
<dbReference type="OrthoDB" id="3175637at2"/>
<keyword evidence="1 3" id="KW-0456">Lyase</keyword>
<dbReference type="SUPFAM" id="SSF51569">
    <property type="entry name" value="Aldolase"/>
    <property type="match status" value="1"/>
</dbReference>
<dbReference type="PIRSF" id="PIRSF001365">
    <property type="entry name" value="DHDPS"/>
    <property type="match status" value="1"/>
</dbReference>
<dbReference type="PROSITE" id="PS00665">
    <property type="entry name" value="DHDPS_1"/>
    <property type="match status" value="1"/>
</dbReference>
<dbReference type="InterPro" id="IPR002220">
    <property type="entry name" value="DapA-like"/>
</dbReference>
<comment type="caution">
    <text evidence="6">The sequence shown here is derived from an EMBL/GenBank/DDBJ whole genome shotgun (WGS) entry which is preliminary data.</text>
</comment>
<feature type="binding site" evidence="5">
    <location>
        <position position="48"/>
    </location>
    <ligand>
        <name>pyruvate</name>
        <dbReference type="ChEBI" id="CHEBI:15361"/>
    </ligand>
</feature>
<proteinExistence type="inferred from homology"/>
<dbReference type="InterPro" id="IPR013785">
    <property type="entry name" value="Aldolase_TIM"/>
</dbReference>
<keyword evidence="2" id="KW-0704">Schiff base</keyword>
<evidence type="ECO:0000256" key="3">
    <source>
        <dbReference type="PIRNR" id="PIRNR001365"/>
    </source>
</evidence>
<name>A0A553K096_9ACTN</name>
<feature type="active site" description="Proton donor/acceptor" evidence="4">
    <location>
        <position position="135"/>
    </location>
</feature>
<evidence type="ECO:0000313" key="7">
    <source>
        <dbReference type="Proteomes" id="UP000317638"/>
    </source>
</evidence>
<dbReference type="SMART" id="SM01130">
    <property type="entry name" value="DHDPS"/>
    <property type="match status" value="1"/>
</dbReference>
<dbReference type="PRINTS" id="PR00146">
    <property type="entry name" value="DHPICSNTHASE"/>
</dbReference>
<evidence type="ECO:0000256" key="4">
    <source>
        <dbReference type="PIRSR" id="PIRSR001365-1"/>
    </source>
</evidence>
<evidence type="ECO:0000256" key="5">
    <source>
        <dbReference type="PIRSR" id="PIRSR001365-2"/>
    </source>
</evidence>
<dbReference type="InterPro" id="IPR020624">
    <property type="entry name" value="Schiff_base-form_aldolases_CS"/>
</dbReference>
<organism evidence="6 7">
    <name type="scientific">Tessaracoccus rhinocerotis</name>
    <dbReference type="NCBI Taxonomy" id="1689449"/>
    <lineage>
        <taxon>Bacteria</taxon>
        <taxon>Bacillati</taxon>
        <taxon>Actinomycetota</taxon>
        <taxon>Actinomycetes</taxon>
        <taxon>Propionibacteriales</taxon>
        <taxon>Propionibacteriaceae</taxon>
        <taxon>Tessaracoccus</taxon>
    </lineage>
</organism>
<dbReference type="RefSeq" id="WP_143938094.1">
    <property type="nucleotide sequence ID" value="NZ_VKKG01000003.1"/>
</dbReference>
<sequence>MAAKDAQLYTASTTPFTDTGDFDPGLADEYHHWLAASGVDGVFAVGTTGEFIALEDGERTAVIASAVRVFGSDRVIAHTGAPSLRQAARLTAAAREVGATRFAAMTPYFEVAHPDALADYYTELDSIGGGQFYGYHFPSRTTVALPPEQVRNITVRAGLAGIKVSGLPADETLAYLDPVDPGFEVFTGNDATFAECVRGGALGAVSGMSAAFPTVFVAMRDALRSGDADAVARAQDDVQHVVTACEGVNFALVKKALDLQGVPAGPVRVALDEPSPEQVAVLEDTLDRLGIARP</sequence>
<dbReference type="EMBL" id="VKKG01000003">
    <property type="protein sequence ID" value="TRY18118.1"/>
    <property type="molecule type" value="Genomic_DNA"/>
</dbReference>
<dbReference type="PANTHER" id="PTHR12128">
    <property type="entry name" value="DIHYDRODIPICOLINATE SYNTHASE"/>
    <property type="match status" value="1"/>
</dbReference>
<feature type="active site" description="Schiff-base intermediate with substrate" evidence="4">
    <location>
        <position position="163"/>
    </location>
</feature>
<protein>
    <submittedName>
        <fullName evidence="6">Dihydrodipicolinate synthase family protein</fullName>
    </submittedName>
</protein>
<comment type="similarity">
    <text evidence="3">Belongs to the DapA family.</text>
</comment>
<dbReference type="GO" id="GO:0016829">
    <property type="term" value="F:lyase activity"/>
    <property type="evidence" value="ECO:0007669"/>
    <property type="project" value="UniProtKB-KW"/>
</dbReference>
<evidence type="ECO:0000256" key="1">
    <source>
        <dbReference type="ARBA" id="ARBA00023239"/>
    </source>
</evidence>
<feature type="binding site" evidence="5">
    <location>
        <position position="205"/>
    </location>
    <ligand>
        <name>pyruvate</name>
        <dbReference type="ChEBI" id="CHEBI:15361"/>
    </ligand>
</feature>
<dbReference type="Gene3D" id="3.20.20.70">
    <property type="entry name" value="Aldolase class I"/>
    <property type="match status" value="1"/>
</dbReference>
<accession>A0A553K096</accession>
<reference evidence="6 7" key="1">
    <citation type="submission" date="2019-07" db="EMBL/GenBank/DDBJ databases">
        <authorList>
            <person name="Zhou L.-Y."/>
        </authorList>
    </citation>
    <scope>NUCLEOTIDE SEQUENCE [LARGE SCALE GENOMIC DNA]</scope>
    <source>
        <strain evidence="6 7">YIM 101269</strain>
    </source>
</reference>
<dbReference type="Pfam" id="PF00701">
    <property type="entry name" value="DHDPS"/>
    <property type="match status" value="1"/>
</dbReference>
<dbReference type="CDD" id="cd00408">
    <property type="entry name" value="DHDPS-like"/>
    <property type="match status" value="1"/>
</dbReference>
<evidence type="ECO:0000256" key="2">
    <source>
        <dbReference type="ARBA" id="ARBA00023270"/>
    </source>
</evidence>
<dbReference type="AlphaFoldDB" id="A0A553K096"/>